<evidence type="ECO:0000256" key="4">
    <source>
        <dbReference type="ARBA" id="ARBA00022764"/>
    </source>
</evidence>
<evidence type="ECO:0000256" key="3">
    <source>
        <dbReference type="ARBA" id="ARBA00022729"/>
    </source>
</evidence>
<feature type="chain" id="PRO_5016194848" description="Thiol:disulfide interchange protein" evidence="7">
    <location>
        <begin position="23"/>
        <end position="235"/>
    </location>
</feature>
<gene>
    <name evidence="9" type="ORF">B9Z44_14350</name>
</gene>
<dbReference type="AlphaFoldDB" id="A0A315EIE8"/>
<dbReference type="Pfam" id="PF13098">
    <property type="entry name" value="Thioredoxin_2"/>
    <property type="match status" value="1"/>
</dbReference>
<dbReference type="GO" id="GO:0042597">
    <property type="term" value="C:periplasmic space"/>
    <property type="evidence" value="ECO:0007669"/>
    <property type="project" value="UniProtKB-SubCell"/>
</dbReference>
<dbReference type="EMBL" id="NESP01000002">
    <property type="protein sequence ID" value="PUE56425.1"/>
    <property type="molecule type" value="Genomic_DNA"/>
</dbReference>
<dbReference type="PROSITE" id="PS51352">
    <property type="entry name" value="THIOREDOXIN_2"/>
    <property type="match status" value="1"/>
</dbReference>
<dbReference type="InterPro" id="IPR018950">
    <property type="entry name" value="DiS-bond_isomerase_DsbC/G_N"/>
</dbReference>
<name>A0A315EIE8_9BURK</name>
<organism evidence="9 10">
    <name type="scientific">Limnohabitans curvus</name>
    <dbReference type="NCBI Taxonomy" id="323423"/>
    <lineage>
        <taxon>Bacteria</taxon>
        <taxon>Pseudomonadati</taxon>
        <taxon>Pseudomonadota</taxon>
        <taxon>Betaproteobacteria</taxon>
        <taxon>Burkholderiales</taxon>
        <taxon>Comamonadaceae</taxon>
        <taxon>Limnohabitans</taxon>
    </lineage>
</organism>
<keyword evidence="3 7" id="KW-0732">Signal</keyword>
<evidence type="ECO:0000256" key="1">
    <source>
        <dbReference type="ARBA" id="ARBA00004418"/>
    </source>
</evidence>
<evidence type="ECO:0000256" key="5">
    <source>
        <dbReference type="ARBA" id="ARBA00023157"/>
    </source>
</evidence>
<dbReference type="InterPro" id="IPR051470">
    <property type="entry name" value="Thiol:disulfide_interchange"/>
</dbReference>
<proteinExistence type="inferred from homology"/>
<keyword evidence="6 7" id="KW-0676">Redox-active center</keyword>
<dbReference type="RefSeq" id="WP_108402952.1">
    <property type="nucleotide sequence ID" value="NZ_NESP01000002.1"/>
</dbReference>
<keyword evidence="10" id="KW-1185">Reference proteome</keyword>
<evidence type="ECO:0000256" key="6">
    <source>
        <dbReference type="ARBA" id="ARBA00023284"/>
    </source>
</evidence>
<dbReference type="SUPFAM" id="SSF52833">
    <property type="entry name" value="Thioredoxin-like"/>
    <property type="match status" value="1"/>
</dbReference>
<evidence type="ECO:0000256" key="2">
    <source>
        <dbReference type="ARBA" id="ARBA00009813"/>
    </source>
</evidence>
<dbReference type="Gene3D" id="3.10.450.70">
    <property type="entry name" value="Disulphide bond isomerase, DsbC/G, N-terminal"/>
    <property type="match status" value="1"/>
</dbReference>
<dbReference type="InterPro" id="IPR009094">
    <property type="entry name" value="DiS-bond_isomerase_DsbC/G_N_sf"/>
</dbReference>
<comment type="caution">
    <text evidence="9">The sequence shown here is derived from an EMBL/GenBank/DDBJ whole genome shotgun (WGS) entry which is preliminary data.</text>
</comment>
<dbReference type="InterPro" id="IPR033954">
    <property type="entry name" value="DiS-bond_Isoase_DsbC/G"/>
</dbReference>
<keyword evidence="4 7" id="KW-0574">Periplasm</keyword>
<feature type="domain" description="Thioredoxin" evidence="8">
    <location>
        <begin position="74"/>
        <end position="232"/>
    </location>
</feature>
<evidence type="ECO:0000259" key="8">
    <source>
        <dbReference type="PROSITE" id="PS51352"/>
    </source>
</evidence>
<protein>
    <recommendedName>
        <fullName evidence="7">Thiol:disulfide interchange protein</fullName>
    </recommendedName>
</protein>
<sequence>MNLKLKTVVALCSLVACATARADFMEDLVKRFPIAQGAKVEKAFPGFYSVVKGGEVIFVRDDLSILINGDVVDLKENKSLTAQISEAHKPKLNASKLNTKDAIKFGSGKNKLYVFSDPDCPYCKQLENDLSRLQDTQVFVFPYPLTTIHPNARVIAESIWCSPNKQAAWKDYLLEGKRPKFATCDNPISRNLAIGEEHQIQGTPALIFEDGTVIPGAIPLARIEAQIAAAKGAKQ</sequence>
<reference evidence="9 10" key="1">
    <citation type="submission" date="2017-04" db="EMBL/GenBank/DDBJ databases">
        <title>Unexpected and diverse lifestyles within the genus Limnohabitans.</title>
        <authorList>
            <person name="Kasalicky V."/>
            <person name="Mehrshad M."/>
            <person name="Andrei S.-A."/>
            <person name="Salcher M."/>
            <person name="Kratochvilova H."/>
            <person name="Simek K."/>
            <person name="Ghai R."/>
        </authorList>
    </citation>
    <scope>NUCLEOTIDE SEQUENCE [LARGE SCALE GENOMIC DNA]</scope>
    <source>
        <strain evidence="9 10">MWH-C5</strain>
    </source>
</reference>
<evidence type="ECO:0000256" key="7">
    <source>
        <dbReference type="RuleBase" id="RU364038"/>
    </source>
</evidence>
<accession>A0A315EIE8</accession>
<comment type="function">
    <text evidence="7">Required for disulfide bond formation in some periplasmic proteins. Acts by transferring its disulfide bond to other proteins and is reduced in the process.</text>
</comment>
<dbReference type="CDD" id="cd03020">
    <property type="entry name" value="DsbA_DsbC_DsbG"/>
    <property type="match status" value="1"/>
</dbReference>
<evidence type="ECO:0000313" key="9">
    <source>
        <dbReference type="EMBL" id="PUE56425.1"/>
    </source>
</evidence>
<dbReference type="PANTHER" id="PTHR35272:SF3">
    <property type="entry name" value="THIOL:DISULFIDE INTERCHANGE PROTEIN DSBC"/>
    <property type="match status" value="1"/>
</dbReference>
<dbReference type="SUPFAM" id="SSF54423">
    <property type="entry name" value="DsbC/DsbG N-terminal domain-like"/>
    <property type="match status" value="1"/>
</dbReference>
<keyword evidence="5" id="KW-1015">Disulfide bond</keyword>
<dbReference type="Pfam" id="PF10411">
    <property type="entry name" value="DsbC_N"/>
    <property type="match status" value="1"/>
</dbReference>
<dbReference type="InterPro" id="IPR012336">
    <property type="entry name" value="Thioredoxin-like_fold"/>
</dbReference>
<evidence type="ECO:0000313" key="10">
    <source>
        <dbReference type="Proteomes" id="UP000251341"/>
    </source>
</evidence>
<comment type="subcellular location">
    <subcellularLocation>
        <location evidence="1 7">Periplasm</location>
    </subcellularLocation>
</comment>
<dbReference type="PANTHER" id="PTHR35272">
    <property type="entry name" value="THIOL:DISULFIDE INTERCHANGE PROTEIN DSBC-RELATED"/>
    <property type="match status" value="1"/>
</dbReference>
<dbReference type="Gene3D" id="3.40.30.10">
    <property type="entry name" value="Glutaredoxin"/>
    <property type="match status" value="1"/>
</dbReference>
<dbReference type="PROSITE" id="PS51257">
    <property type="entry name" value="PROKAR_LIPOPROTEIN"/>
    <property type="match status" value="1"/>
</dbReference>
<dbReference type="InterPro" id="IPR013766">
    <property type="entry name" value="Thioredoxin_domain"/>
</dbReference>
<comment type="similarity">
    <text evidence="2 7">Belongs to the thioredoxin family. DsbC subfamily.</text>
</comment>
<feature type="signal peptide" evidence="7">
    <location>
        <begin position="1"/>
        <end position="22"/>
    </location>
</feature>
<dbReference type="InterPro" id="IPR036249">
    <property type="entry name" value="Thioredoxin-like_sf"/>
</dbReference>
<dbReference type="Proteomes" id="UP000251341">
    <property type="component" value="Unassembled WGS sequence"/>
</dbReference>